<organism evidence="1 2">
    <name type="scientific">Piptocephalis cylindrospora</name>
    <dbReference type="NCBI Taxonomy" id="1907219"/>
    <lineage>
        <taxon>Eukaryota</taxon>
        <taxon>Fungi</taxon>
        <taxon>Fungi incertae sedis</taxon>
        <taxon>Zoopagomycota</taxon>
        <taxon>Zoopagomycotina</taxon>
        <taxon>Zoopagomycetes</taxon>
        <taxon>Zoopagales</taxon>
        <taxon>Piptocephalidaceae</taxon>
        <taxon>Piptocephalis</taxon>
    </lineage>
</organism>
<dbReference type="Proteomes" id="UP000267251">
    <property type="component" value="Unassembled WGS sequence"/>
</dbReference>
<name>A0A4P9Y1Y5_9FUNG</name>
<dbReference type="OrthoDB" id="16464at2759"/>
<sequence length="201" mass="23095">MADIYGSGIVSSIDSNCTSIRIQRDAENPSFGCIFEPSTRLDTVHVYDAIRSVFHTAAWYIEGQHKGTRIFNVVDGDSLTFVEQTEMLCEMFDIPCRILSPTMRSVCRMTLRVGWIGDLIIKRCQDAWIHTLNQSGISYTPIQYVLDRETLATTWGIALDNSLLERETGFRCMHPRPTPELVREILAYWVELKAWPRDRLM</sequence>
<dbReference type="AlphaFoldDB" id="A0A4P9Y1Y5"/>
<reference evidence="2" key="1">
    <citation type="journal article" date="2018" name="Nat. Microbiol.">
        <title>Leveraging single-cell genomics to expand the fungal tree of life.</title>
        <authorList>
            <person name="Ahrendt S.R."/>
            <person name="Quandt C.A."/>
            <person name="Ciobanu D."/>
            <person name="Clum A."/>
            <person name="Salamov A."/>
            <person name="Andreopoulos B."/>
            <person name="Cheng J.F."/>
            <person name="Woyke T."/>
            <person name="Pelin A."/>
            <person name="Henrissat B."/>
            <person name="Reynolds N.K."/>
            <person name="Benny G.L."/>
            <person name="Smith M.E."/>
            <person name="James T.Y."/>
            <person name="Grigoriev I.V."/>
        </authorList>
    </citation>
    <scope>NUCLEOTIDE SEQUENCE [LARGE SCALE GENOMIC DNA]</scope>
</reference>
<dbReference type="SUPFAM" id="SSF51735">
    <property type="entry name" value="NAD(P)-binding Rossmann-fold domains"/>
    <property type="match status" value="1"/>
</dbReference>
<accession>A0A4P9Y1Y5</accession>
<evidence type="ECO:0008006" key="3">
    <source>
        <dbReference type="Google" id="ProtNLM"/>
    </source>
</evidence>
<dbReference type="InterPro" id="IPR036291">
    <property type="entry name" value="NAD(P)-bd_dom_sf"/>
</dbReference>
<protein>
    <recommendedName>
        <fullName evidence="3">NAD-dependent epimerase/dehydratase domain-containing protein</fullName>
    </recommendedName>
</protein>
<gene>
    <name evidence="1" type="ORF">BJ684DRAFT_20790</name>
</gene>
<proteinExistence type="predicted"/>
<evidence type="ECO:0000313" key="2">
    <source>
        <dbReference type="Proteomes" id="UP000267251"/>
    </source>
</evidence>
<keyword evidence="2" id="KW-1185">Reference proteome</keyword>
<evidence type="ECO:0000313" key="1">
    <source>
        <dbReference type="EMBL" id="RKP12684.1"/>
    </source>
</evidence>
<dbReference type="EMBL" id="KZ988241">
    <property type="protein sequence ID" value="RKP12684.1"/>
    <property type="molecule type" value="Genomic_DNA"/>
</dbReference>